<dbReference type="EMBL" id="KN838572">
    <property type="protein sequence ID" value="KIK04221.1"/>
    <property type="molecule type" value="Genomic_DNA"/>
</dbReference>
<gene>
    <name evidence="1" type="ORF">K443DRAFT_434646</name>
</gene>
<keyword evidence="2" id="KW-1185">Reference proteome</keyword>
<reference evidence="1 2" key="1">
    <citation type="submission" date="2014-04" db="EMBL/GenBank/DDBJ databases">
        <authorList>
            <consortium name="DOE Joint Genome Institute"/>
            <person name="Kuo A."/>
            <person name="Kohler A."/>
            <person name="Nagy L.G."/>
            <person name="Floudas D."/>
            <person name="Copeland A."/>
            <person name="Barry K.W."/>
            <person name="Cichocki N."/>
            <person name="Veneault-Fourrey C."/>
            <person name="LaButti K."/>
            <person name="Lindquist E.A."/>
            <person name="Lipzen A."/>
            <person name="Lundell T."/>
            <person name="Morin E."/>
            <person name="Murat C."/>
            <person name="Sun H."/>
            <person name="Tunlid A."/>
            <person name="Henrissat B."/>
            <person name="Grigoriev I.V."/>
            <person name="Hibbett D.S."/>
            <person name="Martin F."/>
            <person name="Nordberg H.P."/>
            <person name="Cantor M.N."/>
            <person name="Hua S.X."/>
        </authorList>
    </citation>
    <scope>NUCLEOTIDE SEQUENCE [LARGE SCALE GENOMIC DNA]</scope>
    <source>
        <strain evidence="1 2">LaAM-08-1</strain>
    </source>
</reference>
<name>A0A0C9XGX8_9AGAR</name>
<dbReference type="OrthoDB" id="10372367at2759"/>
<protein>
    <submittedName>
        <fullName evidence="1">Uncharacterized protein</fullName>
    </submittedName>
</protein>
<evidence type="ECO:0000313" key="1">
    <source>
        <dbReference type="EMBL" id="KIK04221.1"/>
    </source>
</evidence>
<reference evidence="2" key="2">
    <citation type="submission" date="2015-01" db="EMBL/GenBank/DDBJ databases">
        <title>Evolutionary Origins and Diversification of the Mycorrhizal Mutualists.</title>
        <authorList>
            <consortium name="DOE Joint Genome Institute"/>
            <consortium name="Mycorrhizal Genomics Consortium"/>
            <person name="Kohler A."/>
            <person name="Kuo A."/>
            <person name="Nagy L.G."/>
            <person name="Floudas D."/>
            <person name="Copeland A."/>
            <person name="Barry K.W."/>
            <person name="Cichocki N."/>
            <person name="Veneault-Fourrey C."/>
            <person name="LaButti K."/>
            <person name="Lindquist E.A."/>
            <person name="Lipzen A."/>
            <person name="Lundell T."/>
            <person name="Morin E."/>
            <person name="Murat C."/>
            <person name="Riley R."/>
            <person name="Ohm R."/>
            <person name="Sun H."/>
            <person name="Tunlid A."/>
            <person name="Henrissat B."/>
            <person name="Grigoriev I.V."/>
            <person name="Hibbett D.S."/>
            <person name="Martin F."/>
        </authorList>
    </citation>
    <scope>NUCLEOTIDE SEQUENCE [LARGE SCALE GENOMIC DNA]</scope>
    <source>
        <strain evidence="2">LaAM-08-1</strain>
    </source>
</reference>
<dbReference type="HOGENOM" id="CLU_3143299_0_0_1"/>
<proteinExistence type="predicted"/>
<sequence length="49" mass="5683">MLPSFCLPHVSTHVDVPDARQLVILIASEPIYRCFYSSSGRREFKWCIL</sequence>
<evidence type="ECO:0000313" key="2">
    <source>
        <dbReference type="Proteomes" id="UP000054477"/>
    </source>
</evidence>
<organism evidence="1 2">
    <name type="scientific">Laccaria amethystina LaAM-08-1</name>
    <dbReference type="NCBI Taxonomy" id="1095629"/>
    <lineage>
        <taxon>Eukaryota</taxon>
        <taxon>Fungi</taxon>
        <taxon>Dikarya</taxon>
        <taxon>Basidiomycota</taxon>
        <taxon>Agaricomycotina</taxon>
        <taxon>Agaricomycetes</taxon>
        <taxon>Agaricomycetidae</taxon>
        <taxon>Agaricales</taxon>
        <taxon>Agaricineae</taxon>
        <taxon>Hydnangiaceae</taxon>
        <taxon>Laccaria</taxon>
    </lineage>
</organism>
<accession>A0A0C9XGX8</accession>
<dbReference type="AlphaFoldDB" id="A0A0C9XGX8"/>
<dbReference type="Proteomes" id="UP000054477">
    <property type="component" value="Unassembled WGS sequence"/>
</dbReference>